<evidence type="ECO:0000313" key="2">
    <source>
        <dbReference type="Proteomes" id="UP000248640"/>
    </source>
</evidence>
<gene>
    <name evidence="1" type="ORF">NCTC10038_01880</name>
</gene>
<dbReference type="Pfam" id="PF06305">
    <property type="entry name" value="LapA_dom"/>
    <property type="match status" value="1"/>
</dbReference>
<dbReference type="GO" id="GO:0005886">
    <property type="term" value="C:plasma membrane"/>
    <property type="evidence" value="ECO:0007669"/>
    <property type="project" value="InterPro"/>
</dbReference>
<reference evidence="1 2" key="1">
    <citation type="submission" date="2018-06" db="EMBL/GenBank/DDBJ databases">
        <authorList>
            <consortium name="Pathogen Informatics"/>
            <person name="Doyle S."/>
        </authorList>
    </citation>
    <scope>NUCLEOTIDE SEQUENCE [LARGE SCALE GENOMIC DNA]</scope>
    <source>
        <strain evidence="1 2">NCTC10038</strain>
    </source>
</reference>
<dbReference type="GeneID" id="61637841"/>
<proteinExistence type="predicted"/>
<dbReference type="AlphaFoldDB" id="A0A1T2ZP80"/>
<sequence length="81" mass="8565">MRGVKRAVLVLVALVIALVVLGFVLENQQSVSLSFFGWGTAQMPVAVFVVAALIIGMLIGPLLGVGISRSRRQKSSTTGRI</sequence>
<organism evidence="1 2">
    <name type="scientific">Pseudomonas fluorescens</name>
    <dbReference type="NCBI Taxonomy" id="294"/>
    <lineage>
        <taxon>Bacteria</taxon>
        <taxon>Pseudomonadati</taxon>
        <taxon>Pseudomonadota</taxon>
        <taxon>Gammaproteobacteria</taxon>
        <taxon>Pseudomonadales</taxon>
        <taxon>Pseudomonadaceae</taxon>
        <taxon>Pseudomonas</taxon>
    </lineage>
</organism>
<dbReference type="EMBL" id="LS483372">
    <property type="protein sequence ID" value="SQF90482.1"/>
    <property type="molecule type" value="Genomic_DNA"/>
</dbReference>
<name>A0A1T2ZP80_PSEFL</name>
<dbReference type="InterPro" id="IPR010445">
    <property type="entry name" value="LapA_dom"/>
</dbReference>
<accession>A0A1T2ZP80</accession>
<dbReference type="Proteomes" id="UP000248640">
    <property type="component" value="Chromosome 1"/>
</dbReference>
<evidence type="ECO:0000313" key="1">
    <source>
        <dbReference type="EMBL" id="SQF90482.1"/>
    </source>
</evidence>
<dbReference type="RefSeq" id="WP_053255103.1">
    <property type="nucleotide sequence ID" value="NZ_CBCRXZ010000009.1"/>
</dbReference>
<protein>
    <submittedName>
        <fullName evidence="1">Membrane protein</fullName>
    </submittedName>
</protein>